<dbReference type="GO" id="GO:0140096">
    <property type="term" value="F:catalytic activity, acting on a protein"/>
    <property type="evidence" value="ECO:0007669"/>
    <property type="project" value="UniProtKB-ARBA"/>
</dbReference>
<dbReference type="CDD" id="cd02796">
    <property type="entry name" value="tRNA_bind_bactPheRS"/>
    <property type="match status" value="1"/>
</dbReference>
<keyword evidence="10 15" id="KW-0460">Magnesium</keyword>
<dbReference type="PANTHER" id="PTHR10947">
    <property type="entry name" value="PHENYLALANYL-TRNA SYNTHETASE BETA CHAIN AND LEUCINE-RICH REPEAT-CONTAINING PROTEIN 47"/>
    <property type="match status" value="1"/>
</dbReference>
<dbReference type="PROSITE" id="PS50886">
    <property type="entry name" value="TRBD"/>
    <property type="match status" value="1"/>
</dbReference>
<evidence type="ECO:0000313" key="21">
    <source>
        <dbReference type="Proteomes" id="UP000005017"/>
    </source>
</evidence>
<organism evidence="20 21">
    <name type="scientific">Bulleidia extructa W1219</name>
    <dbReference type="NCBI Taxonomy" id="679192"/>
    <lineage>
        <taxon>Bacteria</taxon>
        <taxon>Bacillati</taxon>
        <taxon>Bacillota</taxon>
        <taxon>Erysipelotrichia</taxon>
        <taxon>Erysipelotrichales</taxon>
        <taxon>Erysipelotrichaceae</taxon>
        <taxon>Bulleidia</taxon>
    </lineage>
</organism>
<dbReference type="GO" id="GO:0006432">
    <property type="term" value="P:phenylalanyl-tRNA aminoacylation"/>
    <property type="evidence" value="ECO:0007669"/>
    <property type="project" value="UniProtKB-UniRule"/>
</dbReference>
<feature type="binding site" evidence="15">
    <location>
        <position position="455"/>
    </location>
    <ligand>
        <name>Mg(2+)</name>
        <dbReference type="ChEBI" id="CHEBI:18420"/>
        <note>shared with alpha subunit</note>
    </ligand>
</feature>
<keyword evidence="7 15" id="KW-0479">Metal-binding</keyword>
<evidence type="ECO:0000259" key="17">
    <source>
        <dbReference type="PROSITE" id="PS50886"/>
    </source>
</evidence>
<dbReference type="NCBIfam" id="NF045760">
    <property type="entry name" value="YtpR"/>
    <property type="match status" value="1"/>
</dbReference>
<keyword evidence="9 15" id="KW-0067">ATP-binding</keyword>
<evidence type="ECO:0000256" key="2">
    <source>
        <dbReference type="ARBA" id="ARBA00008653"/>
    </source>
</evidence>
<keyword evidence="8 15" id="KW-0547">Nucleotide-binding</keyword>
<feature type="domain" description="FDX-ACB" evidence="18">
    <location>
        <begin position="700"/>
        <end position="730"/>
    </location>
</feature>
<comment type="catalytic activity">
    <reaction evidence="14 15">
        <text>tRNA(Phe) + L-phenylalanine + ATP = L-phenylalanyl-tRNA(Phe) + AMP + diphosphate + H(+)</text>
        <dbReference type="Rhea" id="RHEA:19413"/>
        <dbReference type="Rhea" id="RHEA-COMP:9668"/>
        <dbReference type="Rhea" id="RHEA-COMP:9699"/>
        <dbReference type="ChEBI" id="CHEBI:15378"/>
        <dbReference type="ChEBI" id="CHEBI:30616"/>
        <dbReference type="ChEBI" id="CHEBI:33019"/>
        <dbReference type="ChEBI" id="CHEBI:58095"/>
        <dbReference type="ChEBI" id="CHEBI:78442"/>
        <dbReference type="ChEBI" id="CHEBI:78531"/>
        <dbReference type="ChEBI" id="CHEBI:456215"/>
        <dbReference type="EC" id="6.1.1.20"/>
    </reaction>
</comment>
<evidence type="ECO:0000256" key="8">
    <source>
        <dbReference type="ARBA" id="ARBA00022741"/>
    </source>
</evidence>
<evidence type="ECO:0000259" key="19">
    <source>
        <dbReference type="PROSITE" id="PS51483"/>
    </source>
</evidence>
<accession>D2MNX2</accession>
<feature type="domain" description="TRNA-binding" evidence="17">
    <location>
        <begin position="39"/>
        <end position="152"/>
    </location>
</feature>
<dbReference type="InterPro" id="IPR033714">
    <property type="entry name" value="tRNA_bind_bactPheRS"/>
</dbReference>
<dbReference type="SUPFAM" id="SSF55681">
    <property type="entry name" value="Class II aaRS and biotin synthetases"/>
    <property type="match status" value="1"/>
</dbReference>
<evidence type="ECO:0000256" key="5">
    <source>
        <dbReference type="ARBA" id="ARBA00022555"/>
    </source>
</evidence>
<comment type="subunit">
    <text evidence="3 15">Tetramer of two alpha and two beta subunits.</text>
</comment>
<keyword evidence="5 16" id="KW-0820">tRNA-binding</keyword>
<dbReference type="InterPro" id="IPR004532">
    <property type="entry name" value="Phe-tRNA-ligase_IIc_bsu_bact"/>
</dbReference>
<dbReference type="Gene3D" id="2.40.50.140">
    <property type="entry name" value="Nucleic acid-binding proteins"/>
    <property type="match status" value="1"/>
</dbReference>
<dbReference type="SMART" id="SM00873">
    <property type="entry name" value="B3_4"/>
    <property type="match status" value="1"/>
</dbReference>
<dbReference type="PANTHER" id="PTHR10947:SF0">
    <property type="entry name" value="PHENYLALANINE--TRNA LIGASE BETA SUBUNIT"/>
    <property type="match status" value="1"/>
</dbReference>
<evidence type="ECO:0000256" key="12">
    <source>
        <dbReference type="ARBA" id="ARBA00022917"/>
    </source>
</evidence>
<gene>
    <name evidence="15 20" type="primary">pheT</name>
    <name evidence="20" type="ORF">HMPREF9013_0664</name>
</gene>
<comment type="subcellular location">
    <subcellularLocation>
        <location evidence="1 15">Cytoplasm</location>
    </subcellularLocation>
</comment>
<dbReference type="Gene3D" id="3.50.40.10">
    <property type="entry name" value="Phenylalanyl-trna Synthetase, Chain B, domain 3"/>
    <property type="match status" value="1"/>
</dbReference>
<keyword evidence="13 15" id="KW-0030">Aminoacyl-tRNA synthetase</keyword>
<comment type="caution">
    <text evidence="20">The sequence shown here is derived from an EMBL/GenBank/DDBJ whole genome shotgun (WGS) entry which is preliminary data.</text>
</comment>
<dbReference type="PROSITE" id="PS51483">
    <property type="entry name" value="B5"/>
    <property type="match status" value="1"/>
</dbReference>
<comment type="similarity">
    <text evidence="2 15">Belongs to the phenylalanyl-tRNA synthetase beta subunit family. Type 1 subfamily.</text>
</comment>
<feature type="binding site" evidence="15">
    <location>
        <position position="464"/>
    </location>
    <ligand>
        <name>Mg(2+)</name>
        <dbReference type="ChEBI" id="CHEBI:18420"/>
        <note>shared with alpha subunit</note>
    </ligand>
</feature>
<dbReference type="AlphaFoldDB" id="D2MNX2"/>
<evidence type="ECO:0000256" key="6">
    <source>
        <dbReference type="ARBA" id="ARBA00022598"/>
    </source>
</evidence>
<dbReference type="SUPFAM" id="SSF46955">
    <property type="entry name" value="Putative DNA-binding domain"/>
    <property type="match status" value="1"/>
</dbReference>
<dbReference type="InterPro" id="IPR009061">
    <property type="entry name" value="DNA-bd_dom_put_sf"/>
</dbReference>
<evidence type="ECO:0000256" key="1">
    <source>
        <dbReference type="ARBA" id="ARBA00004496"/>
    </source>
</evidence>
<dbReference type="InterPro" id="IPR005121">
    <property type="entry name" value="Fdx_antiC-bd"/>
</dbReference>
<dbReference type="InterPro" id="IPR002547">
    <property type="entry name" value="tRNA-bd_dom"/>
</dbReference>
<dbReference type="RefSeq" id="WP_006627073.1">
    <property type="nucleotide sequence ID" value="NZ_ADFR01000007.1"/>
</dbReference>
<dbReference type="eggNOG" id="COG0072">
    <property type="taxonomic scope" value="Bacteria"/>
</dbReference>
<dbReference type="Pfam" id="PF03484">
    <property type="entry name" value="B5"/>
    <property type="match status" value="1"/>
</dbReference>
<dbReference type="GO" id="GO:0000049">
    <property type="term" value="F:tRNA binding"/>
    <property type="evidence" value="ECO:0007669"/>
    <property type="project" value="UniProtKB-UniRule"/>
</dbReference>
<dbReference type="InterPro" id="IPR045060">
    <property type="entry name" value="Phe-tRNA-ligase_IIc_bsu"/>
</dbReference>
<dbReference type="InterPro" id="IPR005147">
    <property type="entry name" value="tRNA_synthase_B5-dom"/>
</dbReference>
<keyword evidence="12 15" id="KW-0648">Protein biosynthesis</keyword>
<dbReference type="InterPro" id="IPR020825">
    <property type="entry name" value="Phe-tRNA_synthase-like_B3/B4"/>
</dbReference>
<evidence type="ECO:0000256" key="9">
    <source>
        <dbReference type="ARBA" id="ARBA00022840"/>
    </source>
</evidence>
<dbReference type="SUPFAM" id="SSF50249">
    <property type="entry name" value="Nucleic acid-binding proteins"/>
    <property type="match status" value="1"/>
</dbReference>
<dbReference type="SUPFAM" id="SSF56037">
    <property type="entry name" value="PheT/TilS domain"/>
    <property type="match status" value="1"/>
</dbReference>
<dbReference type="InterPro" id="IPR012340">
    <property type="entry name" value="NA-bd_OB-fold"/>
</dbReference>
<comment type="cofactor">
    <cofactor evidence="15">
        <name>Mg(2+)</name>
        <dbReference type="ChEBI" id="CHEBI:18420"/>
    </cofactor>
    <text evidence="15">Binds 2 magnesium ions per tetramer.</text>
</comment>
<keyword evidence="6 15" id="KW-0436">Ligase</keyword>
<dbReference type="EC" id="6.1.1.20" evidence="15"/>
<dbReference type="Gene3D" id="3.30.56.10">
    <property type="match status" value="2"/>
</dbReference>
<dbReference type="GO" id="GO:0005524">
    <property type="term" value="F:ATP binding"/>
    <property type="evidence" value="ECO:0007669"/>
    <property type="project" value="UniProtKB-UniRule"/>
</dbReference>
<dbReference type="Proteomes" id="UP000005017">
    <property type="component" value="Unassembled WGS sequence"/>
</dbReference>
<dbReference type="GO" id="GO:0000287">
    <property type="term" value="F:magnesium ion binding"/>
    <property type="evidence" value="ECO:0007669"/>
    <property type="project" value="UniProtKB-UniRule"/>
</dbReference>
<sequence length="730" mass="81740">MKLSYNWLSQYVDLKGISPTELAQSLTRSGHEVEGLNTLANASGLVIGEIIESDLIPETHLHKAQVRISNHDVKQIICGAPNCRSGLKVIVALPGAKLPIGEISAKSLHGLESYGMLCSLKELGVDLKLLNEAQINGIEELPQEAPVGETDVLAYLGLDDTILDVSLTANRSDCLSIWAMAREVAAIVGRKVTLPELQKHVEKPSSFQVVLKSEKAPYYLGKVIGHIKVGPSPKWLKEVLISSGINSINNVVDISNYVMLETGQPLHFYQLNKLKNHSIEVVDGRREKIKALDGMEFQLESEDIVIETNGTFAGIAGIMGGEESMIDDETVAIFMEAAHFSPVQIRHTSIRLNLVTEAASRFIKGIDPLAAQQAIQRATDLLVEWADGGEIEETVEVGHDGYTPIKIKESLTRLNQVLGTKFTMNQVTSVLERLNFAPLVQGDEVVCHIPSYRRDMELAADVQEEVIRLLGYDDLETTLPRMEANVGERNERQVAKRKTRETLISLGLQEIVTYTLQSKEESEKSLWPLGEAIVLSMPMSEARSHIRTSLMRSVLASAQYNIAHKNYPLAFYEISKVYAKGSEQERLAIFLEGNYQEDKLFGLEEKSDFYTLKGIIMSWLEKFGLPQERIEINENNRYDDHFHPYRSALVNLDGQFLGVFGEVHPKLQKEYSLKEALYAEIDLEVFYQAKIDRLHFKELDRYPSIDRDIALVVKKDVPAQKNGGYDPSIW</sequence>
<dbReference type="InterPro" id="IPR045864">
    <property type="entry name" value="aa-tRNA-synth_II/BPL/LPL"/>
</dbReference>
<dbReference type="NCBIfam" id="TIGR00472">
    <property type="entry name" value="pheT_bact"/>
    <property type="match status" value="1"/>
</dbReference>
<dbReference type="HAMAP" id="MF_00283">
    <property type="entry name" value="Phe_tRNA_synth_beta1"/>
    <property type="match status" value="1"/>
</dbReference>
<dbReference type="Pfam" id="PF17759">
    <property type="entry name" value="tRNA_synthFbeta"/>
    <property type="match status" value="1"/>
</dbReference>
<evidence type="ECO:0000256" key="7">
    <source>
        <dbReference type="ARBA" id="ARBA00022723"/>
    </source>
</evidence>
<feature type="binding site" evidence="15">
    <location>
        <position position="465"/>
    </location>
    <ligand>
        <name>Mg(2+)</name>
        <dbReference type="ChEBI" id="CHEBI:18420"/>
        <note>shared with alpha subunit</note>
    </ligand>
</feature>
<protein>
    <recommendedName>
        <fullName evidence="15">Phenylalanine--tRNA ligase beta subunit</fullName>
        <ecNumber evidence="15">6.1.1.20</ecNumber>
    </recommendedName>
    <alternativeName>
        <fullName evidence="15">Phenylalanyl-tRNA synthetase beta subunit</fullName>
        <shortName evidence="15">PheRS</shortName>
    </alternativeName>
</protein>
<dbReference type="Pfam" id="PF01588">
    <property type="entry name" value="tRNA_bind"/>
    <property type="match status" value="1"/>
</dbReference>
<evidence type="ECO:0000256" key="13">
    <source>
        <dbReference type="ARBA" id="ARBA00023146"/>
    </source>
</evidence>
<dbReference type="InterPro" id="IPR005146">
    <property type="entry name" value="B3/B4_tRNA-bd"/>
</dbReference>
<proteinExistence type="inferred from homology"/>
<evidence type="ECO:0000313" key="20">
    <source>
        <dbReference type="EMBL" id="EFC05741.1"/>
    </source>
</evidence>
<name>D2MNX2_9FIRM</name>
<dbReference type="Pfam" id="PF03483">
    <property type="entry name" value="B3_4"/>
    <property type="match status" value="1"/>
</dbReference>
<evidence type="ECO:0000256" key="14">
    <source>
        <dbReference type="ARBA" id="ARBA00049255"/>
    </source>
</evidence>
<dbReference type="CDD" id="cd00769">
    <property type="entry name" value="PheRS_beta_core"/>
    <property type="match status" value="1"/>
</dbReference>
<evidence type="ECO:0000256" key="4">
    <source>
        <dbReference type="ARBA" id="ARBA00022490"/>
    </source>
</evidence>
<keyword evidence="11 16" id="KW-0694">RNA-binding</keyword>
<dbReference type="STRING" id="679192.HMPREF9013_0664"/>
<evidence type="ECO:0000256" key="11">
    <source>
        <dbReference type="ARBA" id="ARBA00022884"/>
    </source>
</evidence>
<dbReference type="GO" id="GO:0004826">
    <property type="term" value="F:phenylalanine-tRNA ligase activity"/>
    <property type="evidence" value="ECO:0007669"/>
    <property type="project" value="UniProtKB-UniRule"/>
</dbReference>
<dbReference type="GO" id="GO:0016740">
    <property type="term" value="F:transferase activity"/>
    <property type="evidence" value="ECO:0007669"/>
    <property type="project" value="UniProtKB-ARBA"/>
</dbReference>
<dbReference type="InterPro" id="IPR041616">
    <property type="entry name" value="PheRS_beta_core"/>
</dbReference>
<evidence type="ECO:0000256" key="15">
    <source>
        <dbReference type="HAMAP-Rule" id="MF_00283"/>
    </source>
</evidence>
<dbReference type="GO" id="GO:0009328">
    <property type="term" value="C:phenylalanine-tRNA ligase complex"/>
    <property type="evidence" value="ECO:0007669"/>
    <property type="project" value="TreeGrafter"/>
</dbReference>
<evidence type="ECO:0000256" key="16">
    <source>
        <dbReference type="PROSITE-ProRule" id="PRU00209"/>
    </source>
</evidence>
<evidence type="ECO:0000256" key="3">
    <source>
        <dbReference type="ARBA" id="ARBA00011209"/>
    </source>
</evidence>
<keyword evidence="4 15" id="KW-0963">Cytoplasm</keyword>
<reference evidence="21" key="1">
    <citation type="submission" date="2009-12" db="EMBL/GenBank/DDBJ databases">
        <title>Sequence of Clostridiales genomosp. BVAB3 str. UPII9-5.</title>
        <authorList>
            <person name="Madupu R."/>
            <person name="Durkin A.S."/>
            <person name="Torralba M."/>
            <person name="Methe B."/>
            <person name="Sutton G.G."/>
            <person name="Strausberg R.L."/>
            <person name="Nelson K.E."/>
        </authorList>
    </citation>
    <scope>NUCLEOTIDE SEQUENCE [LARGE SCALE GENOMIC DNA]</scope>
    <source>
        <strain evidence="21">W1219</strain>
    </source>
</reference>
<feature type="domain" description="B5" evidence="19">
    <location>
        <begin position="402"/>
        <end position="477"/>
    </location>
</feature>
<dbReference type="SMART" id="SM00874">
    <property type="entry name" value="B5"/>
    <property type="match status" value="1"/>
</dbReference>
<feature type="binding site" evidence="15">
    <location>
        <position position="461"/>
    </location>
    <ligand>
        <name>Mg(2+)</name>
        <dbReference type="ChEBI" id="CHEBI:18420"/>
        <note>shared with alpha subunit</note>
    </ligand>
</feature>
<keyword evidence="21" id="KW-1185">Reference proteome</keyword>
<evidence type="ECO:0000259" key="18">
    <source>
        <dbReference type="PROSITE" id="PS51447"/>
    </source>
</evidence>
<evidence type="ECO:0000256" key="10">
    <source>
        <dbReference type="ARBA" id="ARBA00022842"/>
    </source>
</evidence>
<dbReference type="PROSITE" id="PS51447">
    <property type="entry name" value="FDX_ACB"/>
    <property type="match status" value="1"/>
</dbReference>
<dbReference type="EMBL" id="ADFR01000007">
    <property type="protein sequence ID" value="EFC05741.1"/>
    <property type="molecule type" value="Genomic_DNA"/>
</dbReference>
<dbReference type="Gene3D" id="3.30.930.10">
    <property type="entry name" value="Bira Bifunctional Protein, Domain 2"/>
    <property type="match status" value="1"/>
</dbReference>